<dbReference type="GO" id="GO:1903599">
    <property type="term" value="P:positive regulation of autophagy of mitochondrion"/>
    <property type="evidence" value="ECO:0007669"/>
    <property type="project" value="TreeGrafter"/>
</dbReference>
<feature type="region of interest" description="Disordered" evidence="1">
    <location>
        <begin position="461"/>
        <end position="497"/>
    </location>
</feature>
<dbReference type="STRING" id="7757.ENSPMAP00000003993"/>
<dbReference type="PANTHER" id="PTHR15537">
    <property type="entry name" value="F-BOX ONLY PROTEIN 7"/>
    <property type="match status" value="1"/>
</dbReference>
<reference evidence="3" key="1">
    <citation type="submission" date="2025-08" db="UniProtKB">
        <authorList>
            <consortium name="Ensembl"/>
        </authorList>
    </citation>
    <scope>IDENTIFICATION</scope>
</reference>
<feature type="compositionally biased region" description="Polar residues" evidence="1">
    <location>
        <begin position="120"/>
        <end position="147"/>
    </location>
</feature>
<dbReference type="SUPFAM" id="SSF81383">
    <property type="entry name" value="F-box domain"/>
    <property type="match status" value="1"/>
</dbReference>
<dbReference type="CDD" id="cd22087">
    <property type="entry name" value="F-box_FBXO7"/>
    <property type="match status" value="1"/>
</dbReference>
<accession>S4RFL1</accession>
<dbReference type="HOGENOM" id="CLU_039588_0_0_1"/>
<name>S4RFL1_PETMA</name>
<dbReference type="GO" id="GO:0019901">
    <property type="term" value="F:protein kinase binding"/>
    <property type="evidence" value="ECO:0007669"/>
    <property type="project" value="InterPro"/>
</dbReference>
<sequence>MKLRVRHGGCTQLLEIVNEGATLGQLQQQIRDNLLASFHIGRDAAFEISLNRKDVLSDWETPLQEYGIVSGDLVWILLAEGSAATCGAGATSSRARDDHAHGLTSRLRGNAPTAFPASVATPSGSEAQQSKGAAITQKTLPSASGANENDDAGSWTRASPAAGPPPPPLVMLCSESEGGRVPEALEREYEQAGVASQCDALAVALHVLMIEAGFAAAAQAQASLPSGLPRGWRRPGVYTLRYSHPLCHGATCNLTCIPMGQALVVNGCVNASGTTLSISALKLMPSAYVLGKGAAPAKEASHAYKALSLLSRTFKDHVAYPALALMRQALGLPCAVGLLALPVELQLQVLRLLPIPAVLAAAQACRALCLLGTDPSLWRSLYIRDFHQSRIDKPGTDWKKLYIEQYQLKMRAQRERRNVLVQPWPMQDPIPLAPNHPRPPYPPGIIGGAYDVWPDFGLSGGPVGPLLQRQPPRWRFDPTDPSGSRRPRLNPGPGLGG</sequence>
<dbReference type="Pfam" id="PF12937">
    <property type="entry name" value="F-box-like"/>
    <property type="match status" value="1"/>
</dbReference>
<evidence type="ECO:0000313" key="3">
    <source>
        <dbReference type="Ensembl" id="ENSPMAP00000003993.1"/>
    </source>
</evidence>
<organism evidence="3">
    <name type="scientific">Petromyzon marinus</name>
    <name type="common">Sea lamprey</name>
    <dbReference type="NCBI Taxonomy" id="7757"/>
    <lineage>
        <taxon>Eukaryota</taxon>
        <taxon>Metazoa</taxon>
        <taxon>Chordata</taxon>
        <taxon>Craniata</taxon>
        <taxon>Vertebrata</taxon>
        <taxon>Cyclostomata</taxon>
        <taxon>Hyperoartia</taxon>
        <taxon>Petromyzontiformes</taxon>
        <taxon>Petromyzontidae</taxon>
        <taxon>Petromyzon</taxon>
    </lineage>
</organism>
<dbReference type="InterPro" id="IPR036047">
    <property type="entry name" value="F-box-like_dom_sf"/>
</dbReference>
<feature type="compositionally biased region" description="Low complexity" evidence="1">
    <location>
        <begin position="481"/>
        <end position="497"/>
    </location>
</feature>
<protein>
    <submittedName>
        <fullName evidence="3">F-box protein 7</fullName>
    </submittedName>
</protein>
<evidence type="ECO:0000256" key="1">
    <source>
        <dbReference type="SAM" id="MobiDB-lite"/>
    </source>
</evidence>
<dbReference type="Gene3D" id="3.40.1000.30">
    <property type="match status" value="1"/>
</dbReference>
<dbReference type="GeneTree" id="ENSGT00390000006670"/>
<dbReference type="AlphaFoldDB" id="S4RFL1"/>
<dbReference type="PROSITE" id="PS50181">
    <property type="entry name" value="FBOX"/>
    <property type="match status" value="1"/>
</dbReference>
<dbReference type="Gene3D" id="1.20.1280.50">
    <property type="match status" value="1"/>
</dbReference>
<proteinExistence type="predicted"/>
<dbReference type="InterPro" id="IPR021625">
    <property type="entry name" value="PI31_Prot_N"/>
</dbReference>
<dbReference type="InterPro" id="IPR001810">
    <property type="entry name" value="F-box_dom"/>
</dbReference>
<dbReference type="OMA" id="HIEPICS"/>
<evidence type="ECO:0000259" key="2">
    <source>
        <dbReference type="PROSITE" id="PS50181"/>
    </source>
</evidence>
<reference evidence="3" key="2">
    <citation type="submission" date="2025-09" db="UniProtKB">
        <authorList>
            <consortium name="Ensembl"/>
        </authorList>
    </citation>
    <scope>IDENTIFICATION</scope>
</reference>
<dbReference type="Pfam" id="PF11566">
    <property type="entry name" value="PI31_Prot_N"/>
    <property type="match status" value="1"/>
</dbReference>
<feature type="domain" description="F-box" evidence="2">
    <location>
        <begin position="335"/>
        <end position="381"/>
    </location>
</feature>
<dbReference type="PANTHER" id="PTHR15537:SF2">
    <property type="entry name" value="F-BOX ONLY PROTEIN 7"/>
    <property type="match status" value="1"/>
</dbReference>
<dbReference type="Ensembl" id="ENSPMAT00000004010.1">
    <property type="protein sequence ID" value="ENSPMAP00000003993.1"/>
    <property type="gene ID" value="ENSPMAG00000003649.1"/>
</dbReference>
<feature type="region of interest" description="Disordered" evidence="1">
    <location>
        <begin position="88"/>
        <end position="171"/>
    </location>
</feature>
<dbReference type="InterPro" id="IPR047118">
    <property type="entry name" value="Fbxo7"/>
</dbReference>